<dbReference type="PANTHER" id="PTHR10799">
    <property type="entry name" value="SNF2/RAD54 HELICASE FAMILY"/>
    <property type="match status" value="1"/>
</dbReference>
<keyword evidence="1" id="KW-0479">Metal-binding</keyword>
<dbReference type="InterPro" id="IPR001650">
    <property type="entry name" value="Helicase_C-like"/>
</dbReference>
<evidence type="ECO:0000259" key="6">
    <source>
        <dbReference type="PROSITE" id="PS51194"/>
    </source>
</evidence>
<proteinExistence type="predicted"/>
<dbReference type="Pfam" id="PF00176">
    <property type="entry name" value="SNF2-rel_dom"/>
    <property type="match status" value="1"/>
</dbReference>
<dbReference type="InterPro" id="IPR027417">
    <property type="entry name" value="P-loop_NTPase"/>
</dbReference>
<evidence type="ECO:0000259" key="5">
    <source>
        <dbReference type="PROSITE" id="PS51192"/>
    </source>
</evidence>
<accession>A0AAW1NL65</accession>
<dbReference type="AlphaFoldDB" id="A0AAW1NL65"/>
<dbReference type="PROSITE" id="PS51192">
    <property type="entry name" value="HELICASE_ATP_BIND_1"/>
    <property type="match status" value="1"/>
</dbReference>
<dbReference type="Gene3D" id="3.40.50.300">
    <property type="entry name" value="P-loop containing nucleotide triphosphate hydrolases"/>
    <property type="match status" value="1"/>
</dbReference>
<dbReference type="SUPFAM" id="SSF52540">
    <property type="entry name" value="P-loop containing nucleoside triphosphate hydrolases"/>
    <property type="match status" value="2"/>
</dbReference>
<feature type="domain" description="Helicase ATP-binding" evidence="5">
    <location>
        <begin position="118"/>
        <end position="288"/>
    </location>
</feature>
<protein>
    <submittedName>
        <fullName evidence="7">Uncharacterized protein</fullName>
    </submittedName>
</protein>
<dbReference type="InterPro" id="IPR049730">
    <property type="entry name" value="SNF2/RAD54-like_C"/>
</dbReference>
<name>A0AAW1NL65_9CHLO</name>
<evidence type="ECO:0000256" key="4">
    <source>
        <dbReference type="SAM" id="MobiDB-lite"/>
    </source>
</evidence>
<dbReference type="SMART" id="SM00490">
    <property type="entry name" value="HELICc"/>
    <property type="match status" value="1"/>
</dbReference>
<organism evidence="7 8">
    <name type="scientific">Symbiochloris irregularis</name>
    <dbReference type="NCBI Taxonomy" id="706552"/>
    <lineage>
        <taxon>Eukaryota</taxon>
        <taxon>Viridiplantae</taxon>
        <taxon>Chlorophyta</taxon>
        <taxon>core chlorophytes</taxon>
        <taxon>Trebouxiophyceae</taxon>
        <taxon>Trebouxiales</taxon>
        <taxon>Trebouxiaceae</taxon>
        <taxon>Symbiochloris</taxon>
    </lineage>
</organism>
<dbReference type="CDD" id="cd18793">
    <property type="entry name" value="SF2_C_SNF"/>
    <property type="match status" value="1"/>
</dbReference>
<dbReference type="GO" id="GO:0008270">
    <property type="term" value="F:zinc ion binding"/>
    <property type="evidence" value="ECO:0007669"/>
    <property type="project" value="UniProtKB-KW"/>
</dbReference>
<keyword evidence="8" id="KW-1185">Reference proteome</keyword>
<keyword evidence="2" id="KW-0378">Hydrolase</keyword>
<keyword evidence="1" id="KW-0863">Zinc-finger</keyword>
<dbReference type="Proteomes" id="UP001465755">
    <property type="component" value="Unassembled WGS sequence"/>
</dbReference>
<dbReference type="InterPro" id="IPR014001">
    <property type="entry name" value="Helicase_ATP-bd"/>
</dbReference>
<dbReference type="SUPFAM" id="SSF57903">
    <property type="entry name" value="FYVE/PHD zinc finger"/>
    <property type="match status" value="1"/>
</dbReference>
<evidence type="ECO:0000313" key="7">
    <source>
        <dbReference type="EMBL" id="KAK9784646.1"/>
    </source>
</evidence>
<dbReference type="InterPro" id="IPR013083">
    <property type="entry name" value="Znf_RING/FYVE/PHD"/>
</dbReference>
<dbReference type="InterPro" id="IPR038718">
    <property type="entry name" value="SNF2-like_sf"/>
</dbReference>
<dbReference type="PROSITE" id="PS51194">
    <property type="entry name" value="HELICASE_CTER"/>
    <property type="match status" value="1"/>
</dbReference>
<dbReference type="GO" id="GO:0016787">
    <property type="term" value="F:hydrolase activity"/>
    <property type="evidence" value="ECO:0007669"/>
    <property type="project" value="UniProtKB-KW"/>
</dbReference>
<dbReference type="Gene3D" id="3.40.50.10810">
    <property type="entry name" value="Tandem AAA-ATPase domain"/>
    <property type="match status" value="1"/>
</dbReference>
<sequence length="900" mass="101239">MTGLKRKAADEDEHNGVEVRRSSRAGKQRVLMINGHPVLKVNNYDLHDSSNSLSVFDYELKKKKRAKSDAAMGTSLQTIRQAAKPDIAMPLSSTIQHQPDSIKGQMREYQVAGYKFMAERFEQGICPILADEMGLGKTLQTIALLSYLTTERGICGPSLVICPLSVLSSWMTELARWAPHLRAVRVHVSGTEQKRELRKSLLSDLSTFDVAVTTYDMMKAQDLERALGGTIVWRVVVLDEGHKLKNEETQIARALRAVRHQSFVLLTGTPLQNNLHELYALLSFLHPDIFTTSKPFDDAFNLTLRKVDNEKLHQAHQLLRPFCLRRLKADVERSLPPRVETRIDCPLTKLQTFWYRRLLLKDARALLSLESQAAQDNIKVSSGDNNWKKLMSLIIQLRKACQHPYLLDEPDFDGNTTGEDIVMASGKLEVLDRLLAKLKAKGHRVVLFCQWNKTLDIIEDFLIMRRYKYFRLDGSINRAKRAANIRMFNQPGSDAFIYILNTRAGGLGVNLQTADTCILFDSDWNPQWDLQAMARVHRIGQTKPVHAYRLCTTGTVEERMQLRAEQKLYLAEMVTGARYNEEGQDLEGLSSLQMLSMLRFGAERIFTSASGLPPSDAELDAITARSSQLGQQAAEAQRSKDATCVIQAQPAQPDSSTVAQPVQPESSTGVLKQRVQTAADFDADQVPLSTFMLNGTDYTDERAEKAIEAELLLHKRQSKPRLVNINGFDVLLTNNYTLQQGEPSVFDREGKRYNKAEKGYDKRCQSHFEHSDLCQVCWDGGELLMCPRCPVTCHAECVGADPAAPTWSCPHHWCEKCRRTTVAAGGMLYRCQACTAAFCEDCLPDEALLTDDCPRFNRLGYPTPTIACFVVCSAACKDFMAGHHFLFKPETLDDALRGRD</sequence>
<evidence type="ECO:0000256" key="1">
    <source>
        <dbReference type="ARBA" id="ARBA00022771"/>
    </source>
</evidence>
<dbReference type="GO" id="GO:0005524">
    <property type="term" value="F:ATP binding"/>
    <property type="evidence" value="ECO:0007669"/>
    <property type="project" value="InterPro"/>
</dbReference>
<feature type="domain" description="Helicase C-terminal" evidence="6">
    <location>
        <begin position="430"/>
        <end position="587"/>
    </location>
</feature>
<gene>
    <name evidence="7" type="ORF">WJX73_007480</name>
</gene>
<dbReference type="EMBL" id="JALJOQ010000336">
    <property type="protein sequence ID" value="KAK9784646.1"/>
    <property type="molecule type" value="Genomic_DNA"/>
</dbReference>
<dbReference type="InterPro" id="IPR011011">
    <property type="entry name" value="Znf_FYVE_PHD"/>
</dbReference>
<dbReference type="Gene3D" id="3.30.40.10">
    <property type="entry name" value="Zinc/RING finger domain, C3HC4 (zinc finger)"/>
    <property type="match status" value="1"/>
</dbReference>
<keyword evidence="3" id="KW-0862">Zinc</keyword>
<dbReference type="InterPro" id="IPR000330">
    <property type="entry name" value="SNF2_N"/>
</dbReference>
<evidence type="ECO:0000313" key="8">
    <source>
        <dbReference type="Proteomes" id="UP001465755"/>
    </source>
</evidence>
<reference evidence="7 8" key="1">
    <citation type="journal article" date="2024" name="Nat. Commun.">
        <title>Phylogenomics reveals the evolutionary origins of lichenization in chlorophyte algae.</title>
        <authorList>
            <person name="Puginier C."/>
            <person name="Libourel C."/>
            <person name="Otte J."/>
            <person name="Skaloud P."/>
            <person name="Haon M."/>
            <person name="Grisel S."/>
            <person name="Petersen M."/>
            <person name="Berrin J.G."/>
            <person name="Delaux P.M."/>
            <person name="Dal Grande F."/>
            <person name="Keller J."/>
        </authorList>
    </citation>
    <scope>NUCLEOTIDE SEQUENCE [LARGE SCALE GENOMIC DNA]</scope>
    <source>
        <strain evidence="7 8">SAG 2036</strain>
    </source>
</reference>
<comment type="caution">
    <text evidence="7">The sequence shown here is derived from an EMBL/GenBank/DDBJ whole genome shotgun (WGS) entry which is preliminary data.</text>
</comment>
<dbReference type="SMART" id="SM00487">
    <property type="entry name" value="DEXDc"/>
    <property type="match status" value="1"/>
</dbReference>
<dbReference type="Pfam" id="PF00271">
    <property type="entry name" value="Helicase_C"/>
    <property type="match status" value="1"/>
</dbReference>
<evidence type="ECO:0000256" key="2">
    <source>
        <dbReference type="ARBA" id="ARBA00022801"/>
    </source>
</evidence>
<feature type="region of interest" description="Disordered" evidence="4">
    <location>
        <begin position="1"/>
        <end position="23"/>
    </location>
</feature>
<evidence type="ECO:0000256" key="3">
    <source>
        <dbReference type="ARBA" id="ARBA00022833"/>
    </source>
</evidence>